<dbReference type="PIRSF" id="PIRSF001415">
    <property type="entry name" value="Porphbilin_synth"/>
    <property type="match status" value="1"/>
</dbReference>
<comment type="pathway">
    <text evidence="1">Porphyrin-containing compound metabolism; protoporphyrin-IX biosynthesis; coproporphyrinogen-III from 5-aminolevulinate: step 1/4.</text>
</comment>
<evidence type="ECO:0000256" key="8">
    <source>
        <dbReference type="ARBA" id="ARBA00032837"/>
    </source>
</evidence>
<evidence type="ECO:0000256" key="9">
    <source>
        <dbReference type="ARBA" id="ARBA00047651"/>
    </source>
</evidence>
<dbReference type="NCBIfam" id="NF006762">
    <property type="entry name" value="PRK09283.1"/>
    <property type="match status" value="1"/>
</dbReference>
<dbReference type="InterPro" id="IPR030656">
    <property type="entry name" value="ALAD_AS"/>
</dbReference>
<dbReference type="FunFam" id="3.20.20.70:FF:000019">
    <property type="entry name" value="Delta-aminolevulinic acid dehydratase"/>
    <property type="match status" value="1"/>
</dbReference>
<sequence length="332" mass="37685">MKILGKYPSLRMRRNRKSDWVRRLVSENNLTVNDLILPIFIREGKNKVESIKTMPGIYRHSVDKVNYIVDKASKLNIPLLAIFPQTPNIKKNPLGTEAFNENNLVCQTIRKIKKNNPKIGVMCDVALDPYTDHGHDGLLKNKEILNDETVKILVRQAKLQAEMGCDILAPSDMMDGRIGAIRKMLDKNNFKNVQILSYAAKYASSFYGPFRDAVGSKKKLKGNKKSYQMDYRNSDEALREVALDIKEGADFVMVKPGLPYLDIIKSVKEKFKIPVFAYQVSGEYSMITSAIRNEIFHKDSIIEALMSFKRSGASAIVTYFALNIAKKIENNL</sequence>
<protein>
    <recommendedName>
        <fullName evidence="4">Delta-aminolevulinic acid dehydratase</fullName>
        <ecNumber evidence="3">4.2.1.24</ecNumber>
    </recommendedName>
    <alternativeName>
        <fullName evidence="8">Porphobilinogen synthase</fullName>
    </alternativeName>
</protein>
<dbReference type="CDD" id="cd04823">
    <property type="entry name" value="ALAD_PBGS_aspartate_rich"/>
    <property type="match status" value="1"/>
</dbReference>
<dbReference type="PANTHER" id="PTHR11458">
    <property type="entry name" value="DELTA-AMINOLEVULINIC ACID DEHYDRATASE"/>
    <property type="match status" value="1"/>
</dbReference>
<comment type="catalytic activity">
    <reaction evidence="9">
        <text>2 5-aminolevulinate = porphobilinogen + 2 H2O + H(+)</text>
        <dbReference type="Rhea" id="RHEA:24064"/>
        <dbReference type="ChEBI" id="CHEBI:15377"/>
        <dbReference type="ChEBI" id="CHEBI:15378"/>
        <dbReference type="ChEBI" id="CHEBI:58126"/>
        <dbReference type="ChEBI" id="CHEBI:356416"/>
        <dbReference type="EC" id="4.2.1.24"/>
    </reaction>
</comment>
<dbReference type="SUPFAM" id="SSF51569">
    <property type="entry name" value="Aldolase"/>
    <property type="match status" value="1"/>
</dbReference>
<keyword evidence="7" id="KW-0627">Porphyrin biosynthesis</keyword>
<name>A0A381ZKY0_9ZZZZ</name>
<dbReference type="EC" id="4.2.1.24" evidence="3"/>
<dbReference type="PRINTS" id="PR00144">
    <property type="entry name" value="DALDHYDRTASE"/>
</dbReference>
<evidence type="ECO:0000313" key="10">
    <source>
        <dbReference type="EMBL" id="SVA89403.1"/>
    </source>
</evidence>
<dbReference type="PANTHER" id="PTHR11458:SF0">
    <property type="entry name" value="DELTA-AMINOLEVULINIC ACID DEHYDRATASE"/>
    <property type="match status" value="1"/>
</dbReference>
<dbReference type="PROSITE" id="PS00169">
    <property type="entry name" value="D_ALA_DEHYDRATASE"/>
    <property type="match status" value="1"/>
</dbReference>
<dbReference type="EMBL" id="UINC01021574">
    <property type="protein sequence ID" value="SVA89403.1"/>
    <property type="molecule type" value="Genomic_DNA"/>
</dbReference>
<evidence type="ECO:0000256" key="3">
    <source>
        <dbReference type="ARBA" id="ARBA00012053"/>
    </source>
</evidence>
<dbReference type="Gene3D" id="3.20.20.70">
    <property type="entry name" value="Aldolase class I"/>
    <property type="match status" value="1"/>
</dbReference>
<evidence type="ECO:0000256" key="6">
    <source>
        <dbReference type="ARBA" id="ARBA00023239"/>
    </source>
</evidence>
<dbReference type="InterPro" id="IPR001731">
    <property type="entry name" value="ALAD"/>
</dbReference>
<dbReference type="GO" id="GO:0006782">
    <property type="term" value="P:protoporphyrinogen IX biosynthetic process"/>
    <property type="evidence" value="ECO:0007669"/>
    <property type="project" value="UniProtKB-UniPathway"/>
</dbReference>
<evidence type="ECO:0000256" key="5">
    <source>
        <dbReference type="ARBA" id="ARBA00023133"/>
    </source>
</evidence>
<dbReference type="GO" id="GO:0005829">
    <property type="term" value="C:cytosol"/>
    <property type="evidence" value="ECO:0007669"/>
    <property type="project" value="TreeGrafter"/>
</dbReference>
<accession>A0A381ZKY0</accession>
<dbReference type="GO" id="GO:0008270">
    <property type="term" value="F:zinc ion binding"/>
    <property type="evidence" value="ECO:0007669"/>
    <property type="project" value="TreeGrafter"/>
</dbReference>
<dbReference type="AlphaFoldDB" id="A0A381ZKY0"/>
<proteinExistence type="inferred from homology"/>
<organism evidence="10">
    <name type="scientific">marine metagenome</name>
    <dbReference type="NCBI Taxonomy" id="408172"/>
    <lineage>
        <taxon>unclassified sequences</taxon>
        <taxon>metagenomes</taxon>
        <taxon>ecological metagenomes</taxon>
    </lineage>
</organism>
<dbReference type="SMART" id="SM01004">
    <property type="entry name" value="ALAD"/>
    <property type="match status" value="1"/>
</dbReference>
<evidence type="ECO:0000256" key="4">
    <source>
        <dbReference type="ARBA" id="ARBA00020771"/>
    </source>
</evidence>
<dbReference type="Pfam" id="PF00490">
    <property type="entry name" value="ALAD"/>
    <property type="match status" value="1"/>
</dbReference>
<evidence type="ECO:0000256" key="1">
    <source>
        <dbReference type="ARBA" id="ARBA00004694"/>
    </source>
</evidence>
<comment type="similarity">
    <text evidence="2">Belongs to the ALAD family.</text>
</comment>
<evidence type="ECO:0000256" key="7">
    <source>
        <dbReference type="ARBA" id="ARBA00023244"/>
    </source>
</evidence>
<reference evidence="10" key="1">
    <citation type="submission" date="2018-05" db="EMBL/GenBank/DDBJ databases">
        <authorList>
            <person name="Lanie J.A."/>
            <person name="Ng W.-L."/>
            <person name="Kazmierczak K.M."/>
            <person name="Andrzejewski T.M."/>
            <person name="Davidsen T.M."/>
            <person name="Wayne K.J."/>
            <person name="Tettelin H."/>
            <person name="Glass J.I."/>
            <person name="Rusch D."/>
            <person name="Podicherti R."/>
            <person name="Tsui H.-C.T."/>
            <person name="Winkler M.E."/>
        </authorList>
    </citation>
    <scope>NUCLEOTIDE SEQUENCE</scope>
</reference>
<keyword evidence="6" id="KW-0456">Lyase</keyword>
<dbReference type="UniPathway" id="UPA00251">
    <property type="reaction ID" value="UER00318"/>
</dbReference>
<dbReference type="InterPro" id="IPR013785">
    <property type="entry name" value="Aldolase_TIM"/>
</dbReference>
<dbReference type="GO" id="GO:0004655">
    <property type="term" value="F:porphobilinogen synthase activity"/>
    <property type="evidence" value="ECO:0007669"/>
    <property type="project" value="UniProtKB-EC"/>
</dbReference>
<evidence type="ECO:0000256" key="2">
    <source>
        <dbReference type="ARBA" id="ARBA00008055"/>
    </source>
</evidence>
<keyword evidence="5" id="KW-0350">Heme biosynthesis</keyword>
<gene>
    <name evidence="10" type="ORF">METZ01_LOCUS142257</name>
</gene>